<dbReference type="AlphaFoldDB" id="A0A9W8XH84"/>
<dbReference type="Pfam" id="PF08530">
    <property type="entry name" value="PepX_C"/>
    <property type="match status" value="1"/>
</dbReference>
<protein>
    <recommendedName>
        <fullName evidence="1">Xaa-Pro dipeptidyl-peptidase C-terminal domain-containing protein</fullName>
    </recommendedName>
</protein>
<dbReference type="GeneID" id="80911781"/>
<dbReference type="SUPFAM" id="SSF53474">
    <property type="entry name" value="alpha/beta-Hydrolases"/>
    <property type="match status" value="1"/>
</dbReference>
<dbReference type="EMBL" id="JAPEUX010000006">
    <property type="protein sequence ID" value="KAJ4349634.1"/>
    <property type="molecule type" value="Genomic_DNA"/>
</dbReference>
<feature type="domain" description="Xaa-Pro dipeptidyl-peptidase C-terminal" evidence="1">
    <location>
        <begin position="208"/>
        <end position="302"/>
    </location>
</feature>
<comment type="caution">
    <text evidence="2">The sequence shown here is derived from an EMBL/GenBank/DDBJ whole genome shotgun (WGS) entry which is preliminary data.</text>
</comment>
<organism evidence="2 3">
    <name type="scientific">Didymosphaeria variabile</name>
    <dbReference type="NCBI Taxonomy" id="1932322"/>
    <lineage>
        <taxon>Eukaryota</taxon>
        <taxon>Fungi</taxon>
        <taxon>Dikarya</taxon>
        <taxon>Ascomycota</taxon>
        <taxon>Pezizomycotina</taxon>
        <taxon>Dothideomycetes</taxon>
        <taxon>Pleosporomycetidae</taxon>
        <taxon>Pleosporales</taxon>
        <taxon>Massarineae</taxon>
        <taxon>Didymosphaeriaceae</taxon>
        <taxon>Didymosphaeria</taxon>
    </lineage>
</organism>
<sequence length="307" mass="35232">MTPTESEYTVGTIEVFHTSSSKANDPRAKYNGTINLPIGHKREPDCRSFESETIFDKDIVIPMRDGTVLRGDGSVQLENRDFQRSCSPHMGSDNEREDIIAMIKKYPLVNDYWQDKRAQSHLIQCPAYVLASMATSLHLFGSIRGFEQIPHDKKWLRLHPTQEWHDLYQPESVTDFKKFLDFYMKDLDNKRTSPRSNPPRWDANPEELNFTLTFPERSALIGPVKAVLFMSCPNHDDMDVFIILRKADAEGKVLRNINIPIPDLHAVDPGIPEEKDVEMVNTHQYIGPMGVLRASHRKHDESLSTEN</sequence>
<keyword evidence="3" id="KW-1185">Reference proteome</keyword>
<dbReference type="Proteomes" id="UP001140513">
    <property type="component" value="Unassembled WGS sequence"/>
</dbReference>
<reference evidence="2" key="1">
    <citation type="submission" date="2022-10" db="EMBL/GenBank/DDBJ databases">
        <title>Tapping the CABI collections for fungal endophytes: first genome assemblies for Collariella, Neodidymelliopsis, Ascochyta clinopodiicola, Didymella pomorum, Didymosphaeria variabile, Neocosmospora piperis and Neocucurbitaria cava.</title>
        <authorList>
            <person name="Hill R."/>
        </authorList>
    </citation>
    <scope>NUCLEOTIDE SEQUENCE</scope>
    <source>
        <strain evidence="2">IMI 356815</strain>
    </source>
</reference>
<dbReference type="InterPro" id="IPR008979">
    <property type="entry name" value="Galactose-bd-like_sf"/>
</dbReference>
<accession>A0A9W8XH84</accession>
<gene>
    <name evidence="2" type="ORF">N0V89_008251</name>
</gene>
<dbReference type="OrthoDB" id="2578740at2759"/>
<dbReference type="InterPro" id="IPR013736">
    <property type="entry name" value="Xaa-Pro_dipept_C"/>
</dbReference>
<proteinExistence type="predicted"/>
<dbReference type="SUPFAM" id="SSF49785">
    <property type="entry name" value="Galactose-binding domain-like"/>
    <property type="match status" value="1"/>
</dbReference>
<dbReference type="Gene3D" id="2.60.120.260">
    <property type="entry name" value="Galactose-binding domain-like"/>
    <property type="match status" value="1"/>
</dbReference>
<evidence type="ECO:0000259" key="1">
    <source>
        <dbReference type="Pfam" id="PF08530"/>
    </source>
</evidence>
<dbReference type="RefSeq" id="XP_056068564.1">
    <property type="nucleotide sequence ID" value="XM_056217008.1"/>
</dbReference>
<dbReference type="GO" id="GO:0008239">
    <property type="term" value="F:dipeptidyl-peptidase activity"/>
    <property type="evidence" value="ECO:0007669"/>
    <property type="project" value="InterPro"/>
</dbReference>
<name>A0A9W8XH84_9PLEO</name>
<evidence type="ECO:0000313" key="3">
    <source>
        <dbReference type="Proteomes" id="UP001140513"/>
    </source>
</evidence>
<evidence type="ECO:0000313" key="2">
    <source>
        <dbReference type="EMBL" id="KAJ4349634.1"/>
    </source>
</evidence>
<dbReference type="InterPro" id="IPR029058">
    <property type="entry name" value="AB_hydrolase_fold"/>
</dbReference>